<keyword evidence="1" id="KW-0812">Transmembrane</keyword>
<proteinExistence type="predicted"/>
<dbReference type="PANTHER" id="PTHR15032:SF4">
    <property type="entry name" value="N-ACYL-PHOSPHATIDYLETHANOLAMINE-HYDROLYZING PHOSPHOLIPASE D"/>
    <property type="match status" value="1"/>
</dbReference>
<feature type="transmembrane region" description="Helical" evidence="1">
    <location>
        <begin position="12"/>
        <end position="34"/>
    </location>
</feature>
<evidence type="ECO:0000313" key="3">
    <source>
        <dbReference type="EMBL" id="OUN03444.1"/>
    </source>
</evidence>
<keyword evidence="3" id="KW-0378">Hydrolase</keyword>
<sequence length="368" mass="41066">MSSTKIRRTMGILTGIILAAAIAGLIILNLPAFGRLPRGSRLERILQSPNYRDGQFRNLEASPMMTGDKSRLSGILEFLFRKKEGLRPDAAVPALKTDLRALDRDSNLLVWFGHSSYLLQAEGRRVLVDPVFRAAAPFSFLNRPFKGTDIYRPGDMPDVDLLVITHDHWDHLDYRTVTELKSRIGKVVCPLGVGEHFEYWGFDPEKIIELDWHETAALGDGFAVHCLPSRHFSGRGLNPNRTLWASFLLETPARQVYMGGDGGYGKHFAQIGRQFPGIDLAILENGQYNEAWKYIHTMPDQLSLAAKELGAKQIMTVHHSKFALARHRWDEPLATEAALAADTALHVLRPEIGEVVPLRNAPAAVPVP</sequence>
<dbReference type="PIRSF" id="PIRSF038896">
    <property type="entry name" value="NAPE-PLD"/>
    <property type="match status" value="1"/>
</dbReference>
<dbReference type="eggNOG" id="COG2220">
    <property type="taxonomic scope" value="Bacteria"/>
</dbReference>
<evidence type="ECO:0000256" key="1">
    <source>
        <dbReference type="SAM" id="Phobius"/>
    </source>
</evidence>
<feature type="domain" description="Metallo-beta-lactamase" evidence="2">
    <location>
        <begin position="124"/>
        <end position="319"/>
    </location>
</feature>
<dbReference type="InterPro" id="IPR036866">
    <property type="entry name" value="RibonucZ/Hydroxyglut_hydro"/>
</dbReference>
<accession>A0A1Y3QUW1</accession>
<dbReference type="Gene3D" id="3.60.15.10">
    <property type="entry name" value="Ribonuclease Z/Hydroxyacylglutathione hydrolase-like"/>
    <property type="match status" value="1"/>
</dbReference>
<dbReference type="InterPro" id="IPR001279">
    <property type="entry name" value="Metallo-B-lactamas"/>
</dbReference>
<dbReference type="InterPro" id="IPR024884">
    <property type="entry name" value="NAPE-PLD"/>
</dbReference>
<gene>
    <name evidence="3" type="ORF">B5G41_07085</name>
</gene>
<dbReference type="Proteomes" id="UP000195772">
    <property type="component" value="Unassembled WGS sequence"/>
</dbReference>
<protein>
    <submittedName>
        <fullName evidence="3">MBL fold metallo-hydrolase</fullName>
    </submittedName>
</protein>
<dbReference type="GO" id="GO:0008270">
    <property type="term" value="F:zinc ion binding"/>
    <property type="evidence" value="ECO:0007669"/>
    <property type="project" value="InterPro"/>
</dbReference>
<evidence type="ECO:0000313" key="4">
    <source>
        <dbReference type="Proteomes" id="UP000195772"/>
    </source>
</evidence>
<name>A0A1Y3QUW1_9BACT</name>
<comment type="caution">
    <text evidence="3">The sequence shown here is derived from an EMBL/GenBank/DDBJ whole genome shotgun (WGS) entry which is preliminary data.</text>
</comment>
<dbReference type="SUPFAM" id="SSF56281">
    <property type="entry name" value="Metallo-hydrolase/oxidoreductase"/>
    <property type="match status" value="1"/>
</dbReference>
<dbReference type="EMBL" id="NFHB01000004">
    <property type="protein sequence ID" value="OUN03444.1"/>
    <property type="molecule type" value="Genomic_DNA"/>
</dbReference>
<dbReference type="AlphaFoldDB" id="A0A1Y3QUW1"/>
<evidence type="ECO:0000259" key="2">
    <source>
        <dbReference type="Pfam" id="PF12706"/>
    </source>
</evidence>
<keyword evidence="1" id="KW-1133">Transmembrane helix</keyword>
<organism evidence="3 4">
    <name type="scientific">Alistipes onderdonkii</name>
    <dbReference type="NCBI Taxonomy" id="328813"/>
    <lineage>
        <taxon>Bacteria</taxon>
        <taxon>Pseudomonadati</taxon>
        <taxon>Bacteroidota</taxon>
        <taxon>Bacteroidia</taxon>
        <taxon>Bacteroidales</taxon>
        <taxon>Rikenellaceae</taxon>
        <taxon>Alistipes</taxon>
    </lineage>
</organism>
<dbReference type="GO" id="GO:0005737">
    <property type="term" value="C:cytoplasm"/>
    <property type="evidence" value="ECO:0007669"/>
    <property type="project" value="TreeGrafter"/>
</dbReference>
<dbReference type="OrthoDB" id="9805728at2"/>
<dbReference type="RefSeq" id="WP_087402098.1">
    <property type="nucleotide sequence ID" value="NZ_BAAFKZ010000015.1"/>
</dbReference>
<dbReference type="GO" id="GO:0070290">
    <property type="term" value="F:N-acylphosphatidylethanolamine-specific phospholipase D activity"/>
    <property type="evidence" value="ECO:0007669"/>
    <property type="project" value="InterPro"/>
</dbReference>
<dbReference type="Pfam" id="PF12706">
    <property type="entry name" value="Lactamase_B_2"/>
    <property type="match status" value="1"/>
</dbReference>
<reference evidence="4" key="1">
    <citation type="submission" date="2017-04" db="EMBL/GenBank/DDBJ databases">
        <title>Function of individual gut microbiota members based on whole genome sequencing of pure cultures obtained from chicken caecum.</title>
        <authorList>
            <person name="Medvecky M."/>
            <person name="Cejkova D."/>
            <person name="Polansky O."/>
            <person name="Karasova D."/>
            <person name="Kubasova T."/>
            <person name="Cizek A."/>
            <person name="Rychlik I."/>
        </authorList>
    </citation>
    <scope>NUCLEOTIDE SEQUENCE [LARGE SCALE GENOMIC DNA]</scope>
    <source>
        <strain evidence="4">An90</strain>
    </source>
</reference>
<dbReference type="PANTHER" id="PTHR15032">
    <property type="entry name" value="N-ACYL-PHOSPHATIDYLETHANOLAMINE-HYDROLYZING PHOSPHOLIPASE D"/>
    <property type="match status" value="1"/>
</dbReference>
<keyword evidence="1" id="KW-0472">Membrane</keyword>